<keyword evidence="1" id="KW-0812">Transmembrane</keyword>
<reference evidence="2 3" key="1">
    <citation type="submission" date="2019-05" db="EMBL/GenBank/DDBJ databases">
        <authorList>
            <person name="Farhan Ul Haque M."/>
        </authorList>
    </citation>
    <scope>NUCLEOTIDE SEQUENCE [LARGE SCALE GENOMIC DNA]</scope>
    <source>
        <strain evidence="2">2</strain>
    </source>
</reference>
<comment type="caution">
    <text evidence="2">The sequence shown here is derived from an EMBL/GenBank/DDBJ whole genome shotgun (WGS) entry which is preliminary data.</text>
</comment>
<sequence>MLSNDSIWRKWPVVSRPCEPCEESGWRRSDFLISTEAVYSAMKALPYSMSLASPFGLAPTMMLVGLGHLTWFVLEKWAIMSYIVAQGD</sequence>
<dbReference type="Proteomes" id="UP000485880">
    <property type="component" value="Unassembled WGS sequence"/>
</dbReference>
<dbReference type="EMBL" id="CABFMQ020000096">
    <property type="protein sequence ID" value="VTZ51365.1"/>
    <property type="molecule type" value="Genomic_DNA"/>
</dbReference>
<evidence type="ECO:0000313" key="3">
    <source>
        <dbReference type="Proteomes" id="UP000485880"/>
    </source>
</evidence>
<organism evidence="2 3">
    <name type="scientific">Methylocella tundrae</name>
    <dbReference type="NCBI Taxonomy" id="227605"/>
    <lineage>
        <taxon>Bacteria</taxon>
        <taxon>Pseudomonadati</taxon>
        <taxon>Pseudomonadota</taxon>
        <taxon>Alphaproteobacteria</taxon>
        <taxon>Hyphomicrobiales</taxon>
        <taxon>Beijerinckiaceae</taxon>
        <taxon>Methylocella</taxon>
    </lineage>
</organism>
<gene>
    <name evidence="2" type="ORF">MPC4_380003</name>
</gene>
<accession>A0A8B6MA33</accession>
<proteinExistence type="predicted"/>
<feature type="transmembrane region" description="Helical" evidence="1">
    <location>
        <begin position="55"/>
        <end position="74"/>
    </location>
</feature>
<evidence type="ECO:0000313" key="2">
    <source>
        <dbReference type="EMBL" id="VTZ51365.1"/>
    </source>
</evidence>
<keyword evidence="3" id="KW-1185">Reference proteome</keyword>
<keyword evidence="1" id="KW-1133">Transmembrane helix</keyword>
<evidence type="ECO:0000256" key="1">
    <source>
        <dbReference type="SAM" id="Phobius"/>
    </source>
</evidence>
<name>A0A8B6MA33_METTU</name>
<keyword evidence="1" id="KW-0472">Membrane</keyword>
<protein>
    <submittedName>
        <fullName evidence="2">Uncharacterized protein</fullName>
    </submittedName>
</protein>
<dbReference type="AlphaFoldDB" id="A0A8B6MA33"/>